<dbReference type="InterPro" id="IPR006311">
    <property type="entry name" value="TAT_signal"/>
</dbReference>
<evidence type="ECO:0000313" key="2">
    <source>
        <dbReference type="Proteomes" id="UP001596306"/>
    </source>
</evidence>
<keyword evidence="2" id="KW-1185">Reference proteome</keyword>
<comment type="caution">
    <text evidence="1">The sequence shown here is derived from an EMBL/GenBank/DDBJ whole genome shotgun (WGS) entry which is preliminary data.</text>
</comment>
<sequence length="874" mass="94052">MTSTKRSGISRRGFLGATFAAGVLLVAEPSPIHASAAAGDVTLSAGGISILASVGGRIAIRDGSSVIRSQGSKFQIKDSSTGIQLSTGGTPSLVTLTDGTPGIRMDYTMPTAAGAVAVYGLFSVSTNHAHLEWHISGPSTLIPDGFLFSRAILSASEADRFVPITDWVRDDGGGIPFEETSGIAHVSTWNAQHGMFLLERSKQAWTNSTWIHSPGVLQADGSYVSQADFFFSDTRPSATAVMGTSRQLGVEIWTDKAFNIWETAGETMSVTALVANGCEAARDVKLSWWVRDYDGTILATEAVVTNVAATSTWQHTFSVSAPAQGIALAEISAASDADVAFARTTLTVLPSRQYLAGEASMFGIANYPWLQVPSATALLDLWQKVGINWVRISYEGGPGLPPSAFDERGMFHNVELQPSLEASDAVAAQWAAAKLATAVSAGASYFEVGNELNRPFNTGVAAQAYIDKALQPVVVQAATLANPPKILNNGLAGMDKPWVENFYAAGGWDLIDGFAYHPGRGNFTPDYIPTDENWEATSNGRYWNFYGGLLQLKELMAEYGEKEIWLTEAYACTRPNGWWNDTYRHAAENVLLTLALAKAEGIRCVCWYQFHDSVLGQPQVANAEDGEYHYGLMNRDVSAKPSLLAYATAARIFDQATFIGWLAFDDQNLRGLLFDTPDGEAAVLWSRADGYILNPDHAADDPHFAAPEVWVDPWPTKTNLTVSTAAESVTQLDSIGRSTALTVTNRTATLLLDGAPRIFFGLALSGAQEGALWTSGPVTVQARRDGERISLLVTVLNSAASNADIRVTTPFGENKLTKLSGGQTAEQNFPTESTEISNGQVTVAIYHWNNGNPDRTRYSVNYGAFTLRSWLAEN</sequence>
<protein>
    <submittedName>
        <fullName evidence="1">Uncharacterized protein</fullName>
    </submittedName>
</protein>
<dbReference type="EMBL" id="JBHSTP010000003">
    <property type="protein sequence ID" value="MFC6356964.1"/>
    <property type="molecule type" value="Genomic_DNA"/>
</dbReference>
<dbReference type="SUPFAM" id="SSF51445">
    <property type="entry name" value="(Trans)glycosidases"/>
    <property type="match status" value="1"/>
</dbReference>
<dbReference type="Proteomes" id="UP001596306">
    <property type="component" value="Unassembled WGS sequence"/>
</dbReference>
<name>A0ABW1VJR1_9MICO</name>
<reference evidence="2" key="1">
    <citation type="journal article" date="2019" name="Int. J. Syst. Evol. Microbiol.">
        <title>The Global Catalogue of Microorganisms (GCM) 10K type strain sequencing project: providing services to taxonomists for standard genome sequencing and annotation.</title>
        <authorList>
            <consortium name="The Broad Institute Genomics Platform"/>
            <consortium name="The Broad Institute Genome Sequencing Center for Infectious Disease"/>
            <person name="Wu L."/>
            <person name="Ma J."/>
        </authorList>
    </citation>
    <scope>NUCLEOTIDE SEQUENCE [LARGE SCALE GENOMIC DNA]</scope>
    <source>
        <strain evidence="2">CCUG 43304</strain>
    </source>
</reference>
<accession>A0ABW1VJR1</accession>
<dbReference type="PROSITE" id="PS51318">
    <property type="entry name" value="TAT"/>
    <property type="match status" value="1"/>
</dbReference>
<dbReference type="Gene3D" id="3.20.20.80">
    <property type="entry name" value="Glycosidases"/>
    <property type="match status" value="1"/>
</dbReference>
<gene>
    <name evidence="1" type="ORF">ACFQB0_12690</name>
</gene>
<organism evidence="1 2">
    <name type="scientific">Luethyella okanaganae</name>
    <dbReference type="NCBI Taxonomy" id="69372"/>
    <lineage>
        <taxon>Bacteria</taxon>
        <taxon>Bacillati</taxon>
        <taxon>Actinomycetota</taxon>
        <taxon>Actinomycetes</taxon>
        <taxon>Micrococcales</taxon>
        <taxon>Microbacteriaceae</taxon>
        <taxon>Luethyella</taxon>
    </lineage>
</organism>
<dbReference type="InterPro" id="IPR017853">
    <property type="entry name" value="GH"/>
</dbReference>
<dbReference type="RefSeq" id="WP_386732217.1">
    <property type="nucleotide sequence ID" value="NZ_JBHSTP010000003.1"/>
</dbReference>
<proteinExistence type="predicted"/>
<evidence type="ECO:0000313" key="1">
    <source>
        <dbReference type="EMBL" id="MFC6356964.1"/>
    </source>
</evidence>